<feature type="signal peptide" evidence="4">
    <location>
        <begin position="1"/>
        <end position="20"/>
    </location>
</feature>
<accession>A0ABM0GKR6</accession>
<feature type="compositionally biased region" description="Polar residues" evidence="2">
    <location>
        <begin position="4585"/>
        <end position="4599"/>
    </location>
</feature>
<feature type="compositionally biased region" description="Basic residues" evidence="2">
    <location>
        <begin position="1601"/>
        <end position="1611"/>
    </location>
</feature>
<sequence>MAFVLSHLIWLLSLPLLAVAQNCDENCTGTIVGVAIGCVLGTLVIVGIAILLFMLYRKRVKARRDHQTTLGTIANPNVVPDIQHTQNSNIEQECTAYQVFMSSLNSQDMEGTAVMENEYAKVIEDEPDGMNPEIARPTFNPNYDVGPIKKCKTLKVLLNENLTETSLGLNIAGSQQHGIFINKVTSGGAAEQSGVVEKGDKIRSVTVHFDKIAYEDALTILSYAARYKVGMELEREFGQAKLSLEDPMVAKSQFPQTLMLPKDILSFSHTEDDFDLQKHSSLPNVVSVGEDTNEQNLERGNSLPRDFQTSESKHQRGDSIDSGAVLSDNAISPSPHEQIIDKKNNQIPHDDYTIDADDSIFDYDVPDSDYDVNPGLQEAHTSDDDVSQASDGPDTTYVTLSQENEQSYIVAEHISYVDNSVTHKKIRTTSSSSSDSSLCDHEVKLMEINNHHGNELHGISSMHLSEKIDVIETHGDNVILAASDDVDFVSEIDDALQEKQMFELQQAELKEEGDPAVISIKRKDSSSSSSSSNSSSSSLASDKVKNDVSQTFDTPSAELTKTAQMIQVESQSPMIGTVHINNDDNMGSDKRENIVIETYDGEKTEETTLSITTTITRKYSSGSSRSSDPAYVVMGEIDNLATNEMIVTSDHVHNTSQTNECTNAGVNIIDVTRHESENGTVKEIEKKSRSSSTASNNSDNDEFVSRVNIELETRHSRSFSSSSSSSTSCDENSHVAGSYDINPLLDDNIPDKCDHSSMVTILAVRKTPEFEEPVSDVLTEDAVKQNDSSCSTATARFDDVATEMYVSTVNVEEPDDSKVTNETSHTIHTSVSINSENSKLLTPAQSNITVSNAEFTELSIKCDVEQPDINTNGSHHDSMNERNEYTVSEISHNVPIERSQISEAPVEGPELRIETVSSTSRREQISEKDITDAADTKAGKRKSFKLFGKKNKESKQTKENKDQSKEKTGPKHFFKKKHKEHNTVNLAVVDASLKDETEFKDSENTYPKKSKAKKKSDRKKTPVTLSHEDDLGIAADETDAQPVIADGDIQSTEQLNTLIPVYSAEEERHDTFEARKYASPEAAIKKSTFNEESEKEQERKEDTEHLEIKQELHLVTTSEKNTEQTLLPIIADVKHISDLSSSSSSSSSSSDESDQNDNFSFENQSAELHNIEQTPVKETITAVYINPDDTSFNLEQQLVKLQGDADKQVVEKETLGADNVSFSSSSETDSDSLNALAESKDELVPRTPINESVEKTGKTDFNGLDNFWNAINKLESSSTSIESEDVADSQVVRTDIISDNCSAEKHNITVDLNLETNVPTQLQTYDTKSEIIKIENCSSSPKEENECCYTIEHEHQKEQIISISMPKYVIKKEVCDTKHVIVDDIKSSFSPATELGTTEEKVKVEMDEKADANLIMSSQVILGEIISTKHITCSTNTETKETHPGNVAIVEEKIEIFDSPKDMMTTEKVTPTSVLENTNDDNSTANNEALGSSAIPISTQIDISDGESETKEKEHVKKSQFNPFRRKKKDYQIKPPTGGTKDSVIAEPNIIVVKDQDPSTDIKMMGKKVKKGHKKKLSRDISNELNKNEEECNKEHDANGKKGKKGKKGHEKQHSRDVASEELKLEAVKKESFLKQNVDEQPQLKASTNSDIPPQHKDDVKHMEAFYIESGKKIKKERKGHRKKKSRDISSDEVKEYDITLNVVQHEKDATPMYQESKEVEQSGKKEKGLFKFFKIEHSKCGKYEKSDDVEKINKDYHVKSVEGHDGLVVETDISCDQVNNETVHDGLATANKHKLGTQQDTMDDSVLPIPMPENMSLQICNTNDNVYAIDERIQIQMQEKDEPYQDKSNSSVRIEKDVEHLNNMQIDSCDRNPSETLEARNIEKHATNVGMFGILKKDTEESELQTEMMVDENHHNDHVVSISLDEKPGFLPDKTVHKSTEIHVADSIDQGELPFNASANEEGVLDTKNNMKYPDSKLSNSKSLTDAECNEDDDRDKTVDVELDISSKVDGNEEVIENESQLISPTLIKDDTKANQDITTKVHQPNEKKNVVYGGLQPNTGSTELNYEVSDIPCKGEYNIQKQSKLHVEYVADNGDEEEIEKQQHASSDNDKDKTGSVMKDKWDVVRRFFKRKRKDKKEHKIKSSDSTSTEHTDHDEEDFDDSHTSLHTDTSSLSIEEDHKDIIIRRKEGRKGLKSFFSKRKSKEFTLGEVTIDGDQDAEEFKEVDVTLQIETKPPEVESQYANDALNPDTSDMTDIPLSSSTNKNTPLPEGKSDGTDVFDEREVEMTITAITPISEVDMKTEVLSEDYNHSMSKDKEIKKESRTGLKSFFAKRKSKEFPLGEVTSDVNREEVFKEVDVNPEIETEPSLEVRDQSECSSINLEVSDLTEFQPSSTNNKADLPGENIEVKLITKETAVPKMCEAQIQTGVTLDLNDSKTKNKKEKKKEKKKGFKNPFGKQKSYDFKLDHEDQVDVIVETIRPSGLIEHSIHTSDNLDDTDHALTQQSSSQEASFTVENVHEMDVSEDVLSEDKVVKDIITDEAVTEICEAQADLVPEHDVKEKKKELRKGKKGLKSLFAKRKSKDFTLDAEKIHVDHDNDFKIIETIPNLEMNQSENSSLNHEIVGETDVHLETTIKDESTEKTLSPKTHDDNRLAEVIPENPKDNKTKKKVSKKDGRKSLHNIFAKRKSKDLDKCLKEVGVNSEMERISSLEAADQSETGPLNHNVTIQVDVPLHSSSNIMDVTDEKETASDVLEGKQSNDQKLEPEMLNVSKQLEVSPDESLHQNEEVTMLDPTQQGNYFLVEAGGTGNILQGDVSPVVSVISPDIAVDNSSKENITSDITKLNKNSQDGTDNKDDEASTSESIDSNVPKFVDVTSIVKFNSYVHATDIEEGGTAHECSKADTDESSQIGKMTVKSRMNTEETCVQVIRTETDDVEDSIKKISLYVPILCHTEHNEGSNSLLLLERKSEQEHSAPKQADDLTPSTIQLEQMTLDNTDAETVGQFTTVDDEFVISNEFHESIYNNPSTGSLLISNMPELLVTTERDGLSGTLESNEKSVAAEQSDKLQSSGWNVAAEQSDKLQSSEGSVAVVLSDTIESCEESVATKLSDPIESSGDGLPAEQSDKLKSSEENVLVVLSNTLESIAESVAVVLSDTLESSEESVAAELLDTLESSGDSAAAEQTDKLEPSGRNLTVGFSDTIESMEEAVDVEQSDELESSGGSVAVVLSDTIESSGDSVAAGLFDTLESSEGSVAVLLPDTIESCGDSVAAELTDLLESSGGCISVGLTGTLESSGGSVTAELPDNLESSGSNVAAELVDTLESSGDGVSAEQSSKLESGEGNVPVVLFNTSESRVGLTFGVPDTIESNEENCSEMNPMVGSSSHDITIKDEDINREIQVNADVTTEPSTTSNNGGLNKVQLNTDGDDREDTMQMELELTHYSELSMENTKQMYPSSSEEAATEYLDNASQISTLVATADAKVQIAVIETQNIEASSMIEYADDIDGIQYIVDDKKVEHNAVVEVLKTDDSEADLPQIGNIYHIDMHESLQELNFLPDSASPIASSSSSSISSDSTLIAIERGTVGRTGDFQDLEFDDNQPPPVPTCSPPESDSEEIDMEPTTRPENPNDICENENVQNDYGSLNTAFETQIKSETEIISPVPPPLHFQDEFQEQQHKLESGSSEEDDAQLDIGTNETKMPVETTQEDITRSSEIIKTEIEYQRMTTVMEFSVNDKSVNAEWNPTTEAQQEIHSVIGQPCLLQVTIPQSDGRCETSVEQTQVASVSMMTEKNVYEIQDFKENITLPTVEIENDVPSTHEEHISSNVTEGDVVHHGYTVQSLTLEHTAVESTVVEYIEYNQNNNARHTIVSGHKGSYDITPVEENTDDALSTSSSTEKSEYSKKKDKDWKGFKLFKKKKPETLSKSKKQEEKEETNIHDGATVMGQETDIAFTDDNVVVQHDCGVEDGEFITDVSVDGDENQNKENDKSATQTSKDQQIDYDIQCTEELLSVAKTGIDTKQSKKKGGTLSKLFKRKSHTRDGFEDGEEKDKGKKKELQDEKKKKKLKTEKKGKKNEVPISDYLFSLQPFDEKSIEMTHTMTAEKLTEESPVTPHTKNISPRLRPSTKKKRAPLPPAAVTKKPTAAVMYKEKADQQTQPSTQATGIPIGITENDSVTKCLTLDSSASKEEEEKKTHDVSTMKTRKRAPPPPPPPALSSSPSTISDEESTVIAPVEIKNEEMDNNHIQELELSGSSDNYNTNCMQIENEDTHDGNACDSSQLFDAFAMDISTISKVVHEMPLPEGMPPPKPKRSSLDLVNYNPGDFKKSDPFFASPITSQELLTSPNATNMEGDVTAVSIANQPEESGQIQMEEVLETVAAVTVNYSTDDQQNNTGIIEDTVQEHPNQPTEAKERGHTVDLGHTNETETDMNKNMEWADVKRRPSAAQKRRPRPVSMDESFAPSQKYSDVRMRTKTILAGLNSNHKDKEANRRHTIHGDNLVKDDNKRTFMYVDTETTHGNGGKHSFKRNEKKSDPSIFQDYENLIASANKALSRVHSDQEMSCTDLDSACNNRLETEKLSDDRAQENLNLTEGPNSSNSENGKKMYKAQSVVSVAPLSRHDKERHRPDDDSVVSLSFAAAPIEVGERATSPITNEHQSVDIPSVVGLSKVKIRLRSPTRLKRRKREEETKTQPVTSKKEEWVPSWNTKERTKEHDDDEMIMVHAKPIFIEESPELLESTLANAATSEISQPPPLQNPSAEYDQPLKEQFWKMAPIELQELIQEQQRKMEDLQDQMNRFQSSSSTTEQYPVPMSMYGSTVHSSQPQMYLNSAGHIIHSPQPVYTMQPTISVQGVVPIQVMTPQVPMQTVEMHPSFTAIHMQGQIPESLSRQTNRKDL</sequence>
<feature type="compositionally biased region" description="Basic residues" evidence="2">
    <location>
        <begin position="4062"/>
        <end position="4073"/>
    </location>
</feature>
<evidence type="ECO:0000256" key="4">
    <source>
        <dbReference type="SAM" id="SignalP"/>
    </source>
</evidence>
<evidence type="ECO:0000256" key="3">
    <source>
        <dbReference type="SAM" id="Phobius"/>
    </source>
</evidence>
<dbReference type="Gene3D" id="2.30.42.10">
    <property type="match status" value="1"/>
</dbReference>
<feature type="region of interest" description="Disordered" evidence="2">
    <location>
        <begin position="3590"/>
        <end position="3637"/>
    </location>
</feature>
<feature type="compositionally biased region" description="Basic and acidic residues" evidence="2">
    <location>
        <begin position="4409"/>
        <end position="4440"/>
    </location>
</feature>
<feature type="region of interest" description="Disordered" evidence="2">
    <location>
        <begin position="892"/>
        <end position="1039"/>
    </location>
</feature>
<evidence type="ECO:0000259" key="5">
    <source>
        <dbReference type="PROSITE" id="PS50106"/>
    </source>
</evidence>
<feature type="compositionally biased region" description="Low complexity" evidence="2">
    <location>
        <begin position="526"/>
        <end position="538"/>
    </location>
</feature>
<keyword evidence="3" id="KW-1133">Transmembrane helix</keyword>
<evidence type="ECO:0000256" key="2">
    <source>
        <dbReference type="SAM" id="MobiDB-lite"/>
    </source>
</evidence>
<feature type="coiled-coil region" evidence="1">
    <location>
        <begin position="4773"/>
        <end position="4800"/>
    </location>
</feature>
<feature type="region of interest" description="Disordered" evidence="2">
    <location>
        <begin position="1220"/>
        <end position="1243"/>
    </location>
</feature>
<reference evidence="7" key="1">
    <citation type="submission" date="2025-08" db="UniProtKB">
        <authorList>
            <consortium name="RefSeq"/>
        </authorList>
    </citation>
    <scope>IDENTIFICATION</scope>
    <source>
        <tissue evidence="7">Testes</tissue>
    </source>
</reference>
<feature type="region of interest" description="Disordered" evidence="2">
    <location>
        <begin position="1556"/>
        <end position="1657"/>
    </location>
</feature>
<feature type="region of interest" description="Disordered" evidence="2">
    <location>
        <begin position="1671"/>
        <end position="1691"/>
    </location>
</feature>
<feature type="compositionally biased region" description="Basic and acidic residues" evidence="2">
    <location>
        <begin position="920"/>
        <end position="938"/>
    </location>
</feature>
<feature type="compositionally biased region" description="Basic and acidic residues" evidence="2">
    <location>
        <begin position="2273"/>
        <end position="2282"/>
    </location>
</feature>
<feature type="compositionally biased region" description="Basic and acidic residues" evidence="2">
    <location>
        <begin position="4684"/>
        <end position="4712"/>
    </location>
</feature>
<feature type="compositionally biased region" description="Basic residues" evidence="2">
    <location>
        <begin position="1565"/>
        <end position="1577"/>
    </location>
</feature>
<feature type="region of interest" description="Disordered" evidence="2">
    <location>
        <begin position="3974"/>
        <end position="3997"/>
    </location>
</feature>
<feature type="region of interest" description="Disordered" evidence="2">
    <location>
        <begin position="3105"/>
        <end position="3128"/>
    </location>
</feature>
<feature type="compositionally biased region" description="Polar residues" evidence="2">
    <location>
        <begin position="547"/>
        <end position="556"/>
    </location>
</feature>
<protein>
    <submittedName>
        <fullName evidence="7">Uncharacterized protein LOC100370151</fullName>
    </submittedName>
</protein>
<feature type="region of interest" description="Disordered" evidence="2">
    <location>
        <begin position="672"/>
        <end position="704"/>
    </location>
</feature>
<feature type="compositionally biased region" description="Basic and acidic residues" evidence="2">
    <location>
        <begin position="1578"/>
        <end position="1600"/>
    </location>
</feature>
<feature type="transmembrane region" description="Helical" evidence="3">
    <location>
        <begin position="30"/>
        <end position="56"/>
    </location>
</feature>
<dbReference type="Proteomes" id="UP000694865">
    <property type="component" value="Unplaced"/>
</dbReference>
<feature type="region of interest" description="Disordered" evidence="2">
    <location>
        <begin position="1968"/>
        <end position="1996"/>
    </location>
</feature>
<feature type="region of interest" description="Disordered" evidence="2">
    <location>
        <begin position="4020"/>
        <end position="4080"/>
    </location>
</feature>
<feature type="compositionally biased region" description="Polar residues" evidence="2">
    <location>
        <begin position="4154"/>
        <end position="4163"/>
    </location>
</feature>
<feature type="compositionally biased region" description="Low complexity" evidence="2">
    <location>
        <begin position="718"/>
        <end position="728"/>
    </location>
</feature>
<feature type="region of interest" description="Disordered" evidence="2">
    <location>
        <begin position="1139"/>
        <end position="1159"/>
    </location>
</feature>
<feature type="region of interest" description="Disordered" evidence="2">
    <location>
        <begin position="1073"/>
        <end position="1106"/>
    </location>
</feature>
<feature type="region of interest" description="Disordered" evidence="2">
    <location>
        <begin position="714"/>
        <end position="733"/>
    </location>
</feature>
<feature type="compositionally biased region" description="Basic and acidic residues" evidence="2">
    <location>
        <begin position="1096"/>
        <end position="1106"/>
    </location>
</feature>
<feature type="compositionally biased region" description="Polar residues" evidence="2">
    <location>
        <begin position="3407"/>
        <end position="3425"/>
    </location>
</feature>
<gene>
    <name evidence="7" type="primary">LOC100370151</name>
</gene>
<dbReference type="SUPFAM" id="SSF50156">
    <property type="entry name" value="PDZ domain-like"/>
    <property type="match status" value="1"/>
</dbReference>
<keyword evidence="4" id="KW-0732">Signal</keyword>
<feature type="compositionally biased region" description="Basic residues" evidence="2">
    <location>
        <begin position="939"/>
        <end position="949"/>
    </location>
</feature>
<feature type="region of interest" description="Disordered" evidence="2">
    <location>
        <begin position="3921"/>
        <end position="3943"/>
    </location>
</feature>
<feature type="region of interest" description="Disordered" evidence="2">
    <location>
        <begin position="4576"/>
        <end position="4602"/>
    </location>
</feature>
<feature type="region of interest" description="Disordered" evidence="2">
    <location>
        <begin position="366"/>
        <end position="395"/>
    </location>
</feature>
<dbReference type="InterPro" id="IPR036034">
    <property type="entry name" value="PDZ_sf"/>
</dbReference>
<feature type="compositionally biased region" description="Low complexity" evidence="2">
    <location>
        <begin position="1139"/>
        <end position="1150"/>
    </location>
</feature>
<feature type="region of interest" description="Disordered" evidence="2">
    <location>
        <begin position="2134"/>
        <end position="2182"/>
    </location>
</feature>
<evidence type="ECO:0000313" key="6">
    <source>
        <dbReference type="Proteomes" id="UP000694865"/>
    </source>
</evidence>
<dbReference type="InterPro" id="IPR001478">
    <property type="entry name" value="PDZ"/>
</dbReference>
<evidence type="ECO:0000313" key="7">
    <source>
        <dbReference type="RefSeq" id="XP_002732058.2"/>
    </source>
</evidence>
<proteinExistence type="predicted"/>
<feature type="region of interest" description="Disordered" evidence="2">
    <location>
        <begin position="4679"/>
        <end position="4712"/>
    </location>
</feature>
<feature type="region of interest" description="Disordered" evidence="2">
    <location>
        <begin position="3880"/>
        <end position="3902"/>
    </location>
</feature>
<feature type="region of interest" description="Disordered" evidence="2">
    <location>
        <begin position="285"/>
        <end position="354"/>
    </location>
</feature>
<feature type="compositionally biased region" description="Basic and acidic residues" evidence="2">
    <location>
        <begin position="1508"/>
        <end position="1517"/>
    </location>
</feature>
<feature type="region of interest" description="Disordered" evidence="2">
    <location>
        <begin position="2213"/>
        <end position="2282"/>
    </location>
</feature>
<feature type="region of interest" description="Disordered" evidence="2">
    <location>
        <begin position="2639"/>
        <end position="2677"/>
    </location>
</feature>
<keyword evidence="1" id="KW-0175">Coiled coil</keyword>
<feature type="region of interest" description="Disordered" evidence="2">
    <location>
        <begin position="3407"/>
        <end position="3428"/>
    </location>
</feature>
<feature type="compositionally biased region" description="Basic and acidic residues" evidence="2">
    <location>
        <begin position="950"/>
        <end position="969"/>
    </location>
</feature>
<feature type="compositionally biased region" description="Basic residues" evidence="2">
    <location>
        <begin position="970"/>
        <end position="980"/>
    </location>
</feature>
<feature type="region of interest" description="Disordered" evidence="2">
    <location>
        <begin position="508"/>
        <end position="556"/>
    </location>
</feature>
<feature type="compositionally biased region" description="Basic and acidic residues" evidence="2">
    <location>
        <begin position="1612"/>
        <end position="1633"/>
    </location>
</feature>
<feature type="chain" id="PRO_5046135776" evidence="4">
    <location>
        <begin position="21"/>
        <end position="4895"/>
    </location>
</feature>
<dbReference type="SMART" id="SM00228">
    <property type="entry name" value="PDZ"/>
    <property type="match status" value="1"/>
</dbReference>
<feature type="region of interest" description="Disordered" evidence="2">
    <location>
        <begin position="4180"/>
        <end position="4226"/>
    </location>
</feature>
<feature type="compositionally biased region" description="Polar residues" evidence="2">
    <location>
        <begin position="2843"/>
        <end position="2852"/>
    </location>
</feature>
<keyword evidence="3" id="KW-0472">Membrane</keyword>
<feature type="region of interest" description="Disordered" evidence="2">
    <location>
        <begin position="1506"/>
        <end position="1543"/>
    </location>
</feature>
<feature type="compositionally biased region" description="Basic residues" evidence="2">
    <location>
        <begin position="1008"/>
        <end position="1018"/>
    </location>
</feature>
<feature type="region of interest" description="Disordered" evidence="2">
    <location>
        <begin position="4514"/>
        <end position="4533"/>
    </location>
</feature>
<dbReference type="GeneID" id="100370151"/>
<organism evidence="6 7">
    <name type="scientific">Saccoglossus kowalevskii</name>
    <name type="common">Acorn worm</name>
    <dbReference type="NCBI Taxonomy" id="10224"/>
    <lineage>
        <taxon>Eukaryota</taxon>
        <taxon>Metazoa</taxon>
        <taxon>Hemichordata</taxon>
        <taxon>Enteropneusta</taxon>
        <taxon>Harrimaniidae</taxon>
        <taxon>Saccoglossus</taxon>
    </lineage>
</organism>
<dbReference type="RefSeq" id="XP_002732058.2">
    <property type="nucleotide sequence ID" value="XM_002732012.2"/>
</dbReference>
<feature type="compositionally biased region" description="Polar residues" evidence="2">
    <location>
        <begin position="2250"/>
        <end position="2268"/>
    </location>
</feature>
<feature type="region of interest" description="Disordered" evidence="2">
    <location>
        <begin position="4102"/>
        <end position="4168"/>
    </location>
</feature>
<feature type="compositionally biased region" description="Basic and acidic residues" evidence="2">
    <location>
        <begin position="2102"/>
        <end position="2120"/>
    </location>
</feature>
<feature type="compositionally biased region" description="Basic and acidic residues" evidence="2">
    <location>
        <begin position="3921"/>
        <end position="3937"/>
    </location>
</feature>
<feature type="compositionally biased region" description="Basic residues" evidence="2">
    <location>
        <begin position="1673"/>
        <end position="1686"/>
    </location>
</feature>
<keyword evidence="3" id="KW-0812">Transmembrane</keyword>
<feature type="region of interest" description="Disordered" evidence="2">
    <location>
        <begin position="2843"/>
        <end position="2866"/>
    </location>
</feature>
<feature type="compositionally biased region" description="Basic and acidic residues" evidence="2">
    <location>
        <begin position="338"/>
        <end position="352"/>
    </location>
</feature>
<feature type="compositionally biased region" description="Basic and acidic residues" evidence="2">
    <location>
        <begin position="4185"/>
        <end position="4198"/>
    </location>
</feature>
<dbReference type="PROSITE" id="PS50106">
    <property type="entry name" value="PDZ"/>
    <property type="match status" value="1"/>
</dbReference>
<feature type="region of interest" description="Disordered" evidence="2">
    <location>
        <begin position="4402"/>
        <end position="4467"/>
    </location>
</feature>
<feature type="compositionally biased region" description="Basic and acidic residues" evidence="2">
    <location>
        <begin position="992"/>
        <end position="1003"/>
    </location>
</feature>
<feature type="compositionally biased region" description="Basic and acidic residues" evidence="2">
    <location>
        <begin position="4039"/>
        <end position="4061"/>
    </location>
</feature>
<feature type="compositionally biased region" description="Basic and acidic residues" evidence="2">
    <location>
        <begin position="672"/>
        <end position="688"/>
    </location>
</feature>
<keyword evidence="6" id="KW-1185">Reference proteome</keyword>
<evidence type="ECO:0000256" key="1">
    <source>
        <dbReference type="SAM" id="Coils"/>
    </source>
</evidence>
<feature type="compositionally biased region" description="Low complexity" evidence="2">
    <location>
        <begin position="4136"/>
        <end position="4146"/>
    </location>
</feature>
<feature type="domain" description="PDZ" evidence="5">
    <location>
        <begin position="155"/>
        <end position="221"/>
    </location>
</feature>
<dbReference type="Pfam" id="PF00595">
    <property type="entry name" value="PDZ"/>
    <property type="match status" value="1"/>
</dbReference>
<feature type="region of interest" description="Disordered" evidence="2">
    <location>
        <begin position="2096"/>
        <end position="2120"/>
    </location>
</feature>
<feature type="compositionally biased region" description="Basic residues" evidence="2">
    <location>
        <begin position="4022"/>
        <end position="4038"/>
    </location>
</feature>
<name>A0ABM0GKR6_SACKO</name>